<dbReference type="NCBIfam" id="TIGR01552">
    <property type="entry name" value="phd_fam"/>
    <property type="match status" value="1"/>
</dbReference>
<evidence type="ECO:0000313" key="4">
    <source>
        <dbReference type="Proteomes" id="UP001342418"/>
    </source>
</evidence>
<dbReference type="Pfam" id="PF02604">
    <property type="entry name" value="PhdYeFM_antitox"/>
    <property type="match status" value="1"/>
</dbReference>
<evidence type="ECO:0000256" key="2">
    <source>
        <dbReference type="RuleBase" id="RU362080"/>
    </source>
</evidence>
<dbReference type="EMBL" id="CP030941">
    <property type="protein sequence ID" value="UUP18541.1"/>
    <property type="molecule type" value="Genomic_DNA"/>
</dbReference>
<keyword evidence="4" id="KW-1185">Reference proteome</keyword>
<dbReference type="Proteomes" id="UP001342418">
    <property type="component" value="Chromosome"/>
</dbReference>
<comment type="function">
    <text evidence="2">Antitoxin component of a type II toxin-antitoxin (TA) system.</text>
</comment>
<dbReference type="RefSeq" id="WP_338530765.1">
    <property type="nucleotide sequence ID" value="NZ_CP030941.1"/>
</dbReference>
<dbReference type="InterPro" id="IPR036165">
    <property type="entry name" value="YefM-like_sf"/>
</dbReference>
<proteinExistence type="inferred from homology"/>
<comment type="similarity">
    <text evidence="1 2">Belongs to the phD/YefM antitoxin family.</text>
</comment>
<dbReference type="InterPro" id="IPR006442">
    <property type="entry name" value="Antitoxin_Phd/YefM"/>
</dbReference>
<dbReference type="Gene3D" id="3.40.1620.10">
    <property type="entry name" value="YefM-like domain"/>
    <property type="match status" value="1"/>
</dbReference>
<dbReference type="SUPFAM" id="SSF143120">
    <property type="entry name" value="YefM-like"/>
    <property type="match status" value="1"/>
</dbReference>
<dbReference type="InterPro" id="IPR051416">
    <property type="entry name" value="phD-YefM_TA_antitoxins"/>
</dbReference>
<evidence type="ECO:0000313" key="3">
    <source>
        <dbReference type="EMBL" id="UUP18541.1"/>
    </source>
</evidence>
<organism evidence="3 4">
    <name type="scientific">Nitratireductor thuwali</name>
    <dbReference type="NCBI Taxonomy" id="2267699"/>
    <lineage>
        <taxon>Bacteria</taxon>
        <taxon>Pseudomonadati</taxon>
        <taxon>Pseudomonadota</taxon>
        <taxon>Alphaproteobacteria</taxon>
        <taxon>Hyphomicrobiales</taxon>
        <taxon>Phyllobacteriaceae</taxon>
        <taxon>Nitratireductor</taxon>
    </lineage>
</organism>
<dbReference type="PANTHER" id="PTHR35377:SF8">
    <property type="entry name" value="ANTITOXIN VAPB22"/>
    <property type="match status" value="1"/>
</dbReference>
<gene>
    <name evidence="3" type="ORF">NTH_03024</name>
</gene>
<evidence type="ECO:0000256" key="1">
    <source>
        <dbReference type="ARBA" id="ARBA00009981"/>
    </source>
</evidence>
<accession>A0ABY5MMR7</accession>
<name>A0ABY5MMR7_9HYPH</name>
<dbReference type="PANTHER" id="PTHR35377">
    <property type="entry name" value="ANTITOXIN VAPB49-RELATED-RELATED"/>
    <property type="match status" value="1"/>
</dbReference>
<sequence length="83" mass="9479">MKTVPATEAKAKFSALLSDVERGEIVSITRHGRTIARMVPEESKRPEEVRRAVENIRKLRASLPKTGITIEEVLSWRHEGHKY</sequence>
<protein>
    <recommendedName>
        <fullName evidence="2">Antitoxin</fullName>
    </recommendedName>
</protein>
<reference evidence="3 4" key="1">
    <citation type="submission" date="2018-07" db="EMBL/GenBank/DDBJ databases">
        <title>Genome sequence of Nitratireductor thuwali#1536.</title>
        <authorList>
            <person name="Michoud G."/>
            <person name="Merlino G."/>
            <person name="Sefrji F.O."/>
            <person name="Daffonchio D."/>
        </authorList>
    </citation>
    <scope>NUCLEOTIDE SEQUENCE [LARGE SCALE GENOMIC DNA]</scope>
    <source>
        <strain evidence="4">Nit1536</strain>
    </source>
</reference>